<evidence type="ECO:0000259" key="3">
    <source>
        <dbReference type="PROSITE" id="PS01031"/>
    </source>
</evidence>
<keyword evidence="5" id="KW-1185">Reference proteome</keyword>
<dbReference type="RefSeq" id="WP_144592600.1">
    <property type="nucleotide sequence ID" value="NZ_VJWX01000520.1"/>
</dbReference>
<comment type="similarity">
    <text evidence="1 2">Belongs to the small heat shock protein (HSP20) family.</text>
</comment>
<dbReference type="PROSITE" id="PS01031">
    <property type="entry name" value="SHSP"/>
    <property type="match status" value="1"/>
</dbReference>
<dbReference type="Gene3D" id="2.60.40.790">
    <property type="match status" value="1"/>
</dbReference>
<dbReference type="InterPro" id="IPR031107">
    <property type="entry name" value="Small_HSP"/>
</dbReference>
<dbReference type="InterPro" id="IPR002068">
    <property type="entry name" value="A-crystallin/Hsp20_dom"/>
</dbReference>
<evidence type="ECO:0000313" key="4">
    <source>
        <dbReference type="EMBL" id="TVT25454.1"/>
    </source>
</evidence>
<evidence type="ECO:0000256" key="2">
    <source>
        <dbReference type="RuleBase" id="RU003616"/>
    </source>
</evidence>
<evidence type="ECO:0000256" key="1">
    <source>
        <dbReference type="PROSITE-ProRule" id="PRU00285"/>
    </source>
</evidence>
<dbReference type="Proteomes" id="UP000320011">
    <property type="component" value="Unassembled WGS sequence"/>
</dbReference>
<gene>
    <name evidence="4" type="ORF">FNH05_32110</name>
</gene>
<organism evidence="4 5">
    <name type="scientific">Amycolatopsis rhizosphaerae</name>
    <dbReference type="NCBI Taxonomy" id="2053003"/>
    <lineage>
        <taxon>Bacteria</taxon>
        <taxon>Bacillati</taxon>
        <taxon>Actinomycetota</taxon>
        <taxon>Actinomycetes</taxon>
        <taxon>Pseudonocardiales</taxon>
        <taxon>Pseudonocardiaceae</taxon>
        <taxon>Amycolatopsis</taxon>
    </lineage>
</organism>
<dbReference type="EMBL" id="VJWX01000520">
    <property type="protein sequence ID" value="TVT25454.1"/>
    <property type="molecule type" value="Genomic_DNA"/>
</dbReference>
<evidence type="ECO:0000313" key="5">
    <source>
        <dbReference type="Proteomes" id="UP000320011"/>
    </source>
</evidence>
<protein>
    <submittedName>
        <fullName evidence="4">Hsp20/alpha crystallin family protein</fullName>
    </submittedName>
</protein>
<dbReference type="Pfam" id="PF00011">
    <property type="entry name" value="HSP20"/>
    <property type="match status" value="1"/>
</dbReference>
<name>A0A558AMG0_9PSEU</name>
<proteinExistence type="inferred from homology"/>
<comment type="caution">
    <text evidence="4">The sequence shown here is derived from an EMBL/GenBank/DDBJ whole genome shotgun (WGS) entry which is preliminary data.</text>
</comment>
<reference evidence="4 5" key="2">
    <citation type="submission" date="2019-08" db="EMBL/GenBank/DDBJ databases">
        <title>Amycolatopsis acidicola sp. nov., isolated from peat swamp forest soil.</title>
        <authorList>
            <person name="Srisuk N."/>
        </authorList>
    </citation>
    <scope>NUCLEOTIDE SEQUENCE [LARGE SCALE GENOMIC DNA]</scope>
    <source>
        <strain evidence="4 5">TBRC 6029</strain>
    </source>
</reference>
<feature type="domain" description="SHSP" evidence="3">
    <location>
        <begin position="24"/>
        <end position="133"/>
    </location>
</feature>
<dbReference type="CDD" id="cd06464">
    <property type="entry name" value="ACD_sHsps-like"/>
    <property type="match status" value="1"/>
</dbReference>
<dbReference type="SUPFAM" id="SSF49764">
    <property type="entry name" value="HSP20-like chaperones"/>
    <property type="match status" value="1"/>
</dbReference>
<dbReference type="AlphaFoldDB" id="A0A558AMG0"/>
<dbReference type="InterPro" id="IPR008978">
    <property type="entry name" value="HSP20-like_chaperone"/>
</dbReference>
<dbReference type="PANTHER" id="PTHR11527">
    <property type="entry name" value="HEAT-SHOCK PROTEIN 20 FAMILY MEMBER"/>
    <property type="match status" value="1"/>
</dbReference>
<sequence>MTSLLPRPRGAFPSLSEWFEGTWPFGEHNMVRIEESMKDGKYTVRAELPGFDPDKGIHVTTEAGMLTISAEREARTEEQGRSEFRYGSFSRTVSLPQGADTSKIDAKYRDGILEVTVPYSEEKSGKQVEIKVAKS</sequence>
<reference evidence="4 5" key="1">
    <citation type="submission" date="2019-07" db="EMBL/GenBank/DDBJ databases">
        <authorList>
            <person name="Duangmal K."/>
            <person name="Teo W.F.A."/>
        </authorList>
    </citation>
    <scope>NUCLEOTIDE SEQUENCE [LARGE SCALE GENOMIC DNA]</scope>
    <source>
        <strain evidence="4 5">TBRC 6029</strain>
    </source>
</reference>
<accession>A0A558AMG0</accession>
<dbReference type="OrthoDB" id="3855217at2"/>